<keyword evidence="2 7" id="KW-0812">Transmembrane</keyword>
<dbReference type="VEuPathDB" id="VectorBase:ISCW020855"/>
<dbReference type="VEuPathDB" id="VectorBase:ISCP_017825"/>
<dbReference type="Pfam" id="PF05090">
    <property type="entry name" value="HTTM"/>
    <property type="match status" value="1"/>
</dbReference>
<dbReference type="EnsemblMetazoa" id="ISCW020855-RA">
    <property type="protein sequence ID" value="ISCW020855-PA"/>
    <property type="gene ID" value="ISCW020855"/>
</dbReference>
<keyword evidence="10" id="KW-1185">Reference proteome</keyword>
<dbReference type="PANTHER" id="PTHR12639:SF6">
    <property type="entry name" value="VITAMIN K-DEPENDENT GAMMA-CARBOXYLASE"/>
    <property type="match status" value="1"/>
</dbReference>
<feature type="transmembrane region" description="Helical" evidence="7">
    <location>
        <begin position="80"/>
        <end position="98"/>
    </location>
</feature>
<organism evidence="9 10">
    <name type="scientific">Ixodes scapularis</name>
    <name type="common">Black-legged tick</name>
    <name type="synonym">Deer tick</name>
    <dbReference type="NCBI Taxonomy" id="6945"/>
    <lineage>
        <taxon>Eukaryota</taxon>
        <taxon>Metazoa</taxon>
        <taxon>Ecdysozoa</taxon>
        <taxon>Arthropoda</taxon>
        <taxon>Chelicerata</taxon>
        <taxon>Arachnida</taxon>
        <taxon>Acari</taxon>
        <taxon>Parasitiformes</taxon>
        <taxon>Ixodida</taxon>
        <taxon>Ixodoidea</taxon>
        <taxon>Ixodidae</taxon>
        <taxon>Ixodinae</taxon>
        <taxon>Ixodes</taxon>
    </lineage>
</organism>
<keyword evidence="3 7" id="KW-1133">Transmembrane helix</keyword>
<dbReference type="Proteomes" id="UP000001555">
    <property type="component" value="Unassembled WGS sequence"/>
</dbReference>
<dbReference type="EMBL" id="ABJB010244929">
    <property type="status" value="NOT_ANNOTATED_CDS"/>
    <property type="molecule type" value="Genomic_DNA"/>
</dbReference>
<evidence type="ECO:0000259" key="8">
    <source>
        <dbReference type="SMART" id="SM00752"/>
    </source>
</evidence>
<name>A0A1S4LXS8_IXOSC</name>
<evidence type="ECO:0000256" key="3">
    <source>
        <dbReference type="ARBA" id="ARBA00022989"/>
    </source>
</evidence>
<accession>A0A1S4LXS8</accession>
<dbReference type="InterPro" id="IPR053934">
    <property type="entry name" value="HTTM_dom"/>
</dbReference>
<dbReference type="EMBL" id="ABJB010051154">
    <property type="status" value="NOT_ANNOTATED_CDS"/>
    <property type="molecule type" value="Genomic_DNA"/>
</dbReference>
<feature type="transmembrane region" description="Helical" evidence="7">
    <location>
        <begin position="132"/>
        <end position="150"/>
    </location>
</feature>
<feature type="transmembrane region" description="Helical" evidence="7">
    <location>
        <begin position="170"/>
        <end position="186"/>
    </location>
</feature>
<evidence type="ECO:0000256" key="2">
    <source>
        <dbReference type="ARBA" id="ARBA00022692"/>
    </source>
</evidence>
<evidence type="ECO:0000313" key="10">
    <source>
        <dbReference type="Proteomes" id="UP000001555"/>
    </source>
</evidence>
<protein>
    <submittedName>
        <fullName evidence="9">Vitamin k-dependent gamma-carboxylase, putative</fullName>
    </submittedName>
</protein>
<evidence type="ECO:0000313" key="9">
    <source>
        <dbReference type="EnsemblMetazoa" id="ISCW020855-PA"/>
    </source>
</evidence>
<dbReference type="STRING" id="6945.B7Q0I2"/>
<evidence type="ECO:0000256" key="1">
    <source>
        <dbReference type="ARBA" id="ARBA00004127"/>
    </source>
</evidence>
<dbReference type="PaxDb" id="6945-B7Q0I2"/>
<dbReference type="InterPro" id="IPR011020">
    <property type="entry name" value="HTTM-like"/>
</dbReference>
<dbReference type="InterPro" id="IPR007782">
    <property type="entry name" value="VKG_COase"/>
</dbReference>
<comment type="subcellular location">
    <subcellularLocation>
        <location evidence="1">Endomembrane system</location>
        <topology evidence="1">Multi-pass membrane protein</topology>
    </subcellularLocation>
</comment>
<dbReference type="OrthoDB" id="206689at2759"/>
<evidence type="ECO:0000256" key="7">
    <source>
        <dbReference type="SAM" id="Phobius"/>
    </source>
</evidence>
<feature type="domain" description="HTTM-like" evidence="8">
    <location>
        <begin position="27"/>
        <end position="285"/>
    </location>
</feature>
<sequence>MRTVKQWLTKSGQGICDRTTAFTLWLHEPCDPSNLAFTRIIFGAIMILDQPEERGLAFIDERWGDPKECRFPLFNFLKPLPLHGMYFIHIVMLAGAFGMTTGTFFKQSCMAFVLPYWYIFLLEKSRWNNHSYLYGLITTLLSTTGAHRLWSVDSWRSKFLNNTDVPRWNYILIRAQIFCVYFIAGLKKMDKDWIGGHSMRGLSKHWVFDGFKLILSEEQIDFYVVHWGGFLLDLTVGFVMATATIRPVGALFCILFNAMNSRMFTIGMFPYTMIALSPTFFDCRWPKALIERCPSRLRSFTPDTANT</sequence>
<keyword evidence="5" id="KW-1015">Disulfide bond</keyword>
<evidence type="ECO:0000256" key="5">
    <source>
        <dbReference type="ARBA" id="ARBA00023157"/>
    </source>
</evidence>
<dbReference type="EMBL" id="ABJB010132315">
    <property type="status" value="NOT_ANNOTATED_CDS"/>
    <property type="molecule type" value="Genomic_DNA"/>
</dbReference>
<proteinExistence type="predicted"/>
<reference evidence="10" key="1">
    <citation type="submission" date="2008-03" db="EMBL/GenBank/DDBJ databases">
        <title>Annotation of Ixodes scapularis.</title>
        <authorList>
            <consortium name="Ixodes scapularis Genome Project Consortium"/>
            <person name="Caler E."/>
            <person name="Hannick L.I."/>
            <person name="Bidwell S."/>
            <person name="Joardar V."/>
            <person name="Thiagarajan M."/>
            <person name="Amedeo P."/>
            <person name="Galinsky K.J."/>
            <person name="Schobel S."/>
            <person name="Inman J."/>
            <person name="Hostetler J."/>
            <person name="Miller J."/>
            <person name="Hammond M."/>
            <person name="Megy K."/>
            <person name="Lawson D."/>
            <person name="Kodira C."/>
            <person name="Sutton G."/>
            <person name="Meyer J."/>
            <person name="Hill C.A."/>
            <person name="Birren B."/>
            <person name="Nene V."/>
            <person name="Collins F."/>
            <person name="Alarcon-Chaidez F."/>
            <person name="Wikel S."/>
            <person name="Strausberg R."/>
        </authorList>
    </citation>
    <scope>NUCLEOTIDE SEQUENCE [LARGE SCALE GENOMIC DNA]</scope>
    <source>
        <strain evidence="10">Wikel</strain>
    </source>
</reference>
<dbReference type="SMART" id="SM00752">
    <property type="entry name" value="HTTM"/>
    <property type="match status" value="1"/>
</dbReference>
<dbReference type="PANTHER" id="PTHR12639">
    <property type="entry name" value="VITAMIN K-DEPENDENT GAMMA-CARBOXYLASE"/>
    <property type="match status" value="1"/>
</dbReference>
<reference evidence="9" key="2">
    <citation type="submission" date="2020-05" db="UniProtKB">
        <authorList>
            <consortium name="EnsemblMetazoa"/>
        </authorList>
    </citation>
    <scope>IDENTIFICATION</scope>
    <source>
        <strain evidence="9">wikel</strain>
    </source>
</reference>
<evidence type="ECO:0000256" key="4">
    <source>
        <dbReference type="ARBA" id="ARBA00023136"/>
    </source>
</evidence>
<dbReference type="EMBL" id="ABJB010220228">
    <property type="status" value="NOT_ANNOTATED_CDS"/>
    <property type="molecule type" value="Genomic_DNA"/>
</dbReference>
<keyword evidence="6" id="KW-0456">Lyase</keyword>
<evidence type="ECO:0000256" key="6">
    <source>
        <dbReference type="ARBA" id="ARBA00023239"/>
    </source>
</evidence>
<dbReference type="HOGENOM" id="CLU_067111_0_0_1"/>
<keyword evidence="4 7" id="KW-0472">Membrane</keyword>